<keyword evidence="5" id="KW-1185">Reference proteome</keyword>
<dbReference type="KEGG" id="pseg:D3H65_11460"/>
<reference evidence="4 5" key="1">
    <citation type="submission" date="2018-09" db="EMBL/GenBank/DDBJ databases">
        <title>Genome sequencing of strain 6GH32-13.</title>
        <authorList>
            <person name="Weon H.-Y."/>
            <person name="Heo J."/>
            <person name="Kwon S.-W."/>
        </authorList>
    </citation>
    <scope>NUCLEOTIDE SEQUENCE [LARGE SCALE GENOMIC DNA]</scope>
    <source>
        <strain evidence="4 5">5GH32-13</strain>
    </source>
</reference>
<dbReference type="EMBL" id="CP032157">
    <property type="protein sequence ID" value="AXY74557.1"/>
    <property type="molecule type" value="Genomic_DNA"/>
</dbReference>
<evidence type="ECO:0000256" key="3">
    <source>
        <dbReference type="ARBA" id="ARBA00023145"/>
    </source>
</evidence>
<dbReference type="Gene3D" id="2.30.120.10">
    <property type="match status" value="1"/>
</dbReference>
<dbReference type="AlphaFoldDB" id="A0A3B7MLH5"/>
<dbReference type="Gene3D" id="1.10.1400.10">
    <property type="match status" value="1"/>
</dbReference>
<dbReference type="CDD" id="cd03747">
    <property type="entry name" value="Ntn_PGA_like"/>
    <property type="match status" value="1"/>
</dbReference>
<dbReference type="GO" id="GO:0017000">
    <property type="term" value="P:antibiotic biosynthetic process"/>
    <property type="evidence" value="ECO:0007669"/>
    <property type="project" value="InterPro"/>
</dbReference>
<dbReference type="OrthoDB" id="9759796at2"/>
<dbReference type="PANTHER" id="PTHR34218">
    <property type="entry name" value="PEPTIDASE S45 PENICILLIN AMIDASE"/>
    <property type="match status" value="1"/>
</dbReference>
<dbReference type="RefSeq" id="WP_119050442.1">
    <property type="nucleotide sequence ID" value="NZ_CP032157.1"/>
</dbReference>
<dbReference type="InterPro" id="IPR002692">
    <property type="entry name" value="S45"/>
</dbReference>
<evidence type="ECO:0000256" key="2">
    <source>
        <dbReference type="ARBA" id="ARBA00022801"/>
    </source>
</evidence>
<dbReference type="InterPro" id="IPR043146">
    <property type="entry name" value="Penicillin_amidase_N_B-knob"/>
</dbReference>
<dbReference type="InterPro" id="IPR023343">
    <property type="entry name" value="Penicillin_amidase_dom1"/>
</dbReference>
<proteinExistence type="inferred from homology"/>
<dbReference type="Gene3D" id="1.10.439.10">
    <property type="entry name" value="Penicillin Amidohydrolase, domain 1"/>
    <property type="match status" value="1"/>
</dbReference>
<name>A0A3B7MLH5_9BACT</name>
<evidence type="ECO:0000256" key="1">
    <source>
        <dbReference type="ARBA" id="ARBA00006586"/>
    </source>
</evidence>
<dbReference type="PANTHER" id="PTHR34218:SF4">
    <property type="entry name" value="ACYL-HOMOSERINE LACTONE ACYLASE QUIP"/>
    <property type="match status" value="1"/>
</dbReference>
<dbReference type="Proteomes" id="UP000263900">
    <property type="component" value="Chromosome"/>
</dbReference>
<evidence type="ECO:0000313" key="4">
    <source>
        <dbReference type="EMBL" id="AXY74557.1"/>
    </source>
</evidence>
<dbReference type="SUPFAM" id="SSF56235">
    <property type="entry name" value="N-terminal nucleophile aminohydrolases (Ntn hydrolases)"/>
    <property type="match status" value="1"/>
</dbReference>
<accession>A0A3B7MLH5</accession>
<gene>
    <name evidence="4" type="ORF">D3H65_11460</name>
</gene>
<keyword evidence="2" id="KW-0378">Hydrolase</keyword>
<sequence length="781" mass="88813">MKRIIFTAIFFVLAGAWIYFTSLHYSGLNSLQNLANYNAGLLSKKPLDLHHPQTIKTSFEGAELSIDTLGIPHIFGKDMNAMAYAIGYMHARDRYFQMELMAYSMMGRLAEILGEPGVRSDRHWRPFEMETRAMALFDSLKLTNPDLYNYLNAYEKGVNAYISAEKVPERDPLYTVWHYSPGTWKAWYVFLIQWYMSSDLTYYDDYVNRQEVLDKVPDSVRKALYPAQTVEYPYIIPVAGGSKRTPLPANGVVSLFQPSQVNNYQSAPVNRSLGSNNWVVGTSRTRSKVVLLSNDLHLMLVSPNIFYEMQLVCKEVHVYGYSIPGVPVIVTGHNGKIAWGITNGEWDVTEQYMLKIDSANKNNYWLDGKWQTMTTKDFTINVKDKAPVKTTARYTVFGQYKEKEGIGYGLKWHPLQSGGAVQAFWKLIRAAGWNDFRDALRLYDYPAQNFVYGDLDGNIGIICAGKMPIKPANYAGGLLDGKVSPGRDYVPFDSLPQAFNPAKDYLFSANQEPGPDQYYFSSRWFSDLYRPRRIDELLSTGSQLTWEDMRTMQLDVSDISVADCKKLLVKYGKEKSFGANWDLLMKWDGKITPGTKESTFFRSFRQATRAIAKEMAVQLGVKAQPSFDQTINFLLHTDTLTYTGGRLDARYYFERLVKAADSIYAGNKQYQQSPAQAYSFNIPQLTFLPGFEKSVNGIGGNDNTINVNYGAHPVIRTVVELKAGAIRSWMVNATGQTGRMNDNRYFQQLQAWKENRLHETQFVSDPSKLSSIQQKIAFSHE</sequence>
<organism evidence="4 5">
    <name type="scientific">Paraflavitalea soli</name>
    <dbReference type="NCBI Taxonomy" id="2315862"/>
    <lineage>
        <taxon>Bacteria</taxon>
        <taxon>Pseudomonadati</taxon>
        <taxon>Bacteroidota</taxon>
        <taxon>Chitinophagia</taxon>
        <taxon>Chitinophagales</taxon>
        <taxon>Chitinophagaceae</taxon>
        <taxon>Paraflavitalea</taxon>
    </lineage>
</organism>
<dbReference type="Gene3D" id="3.60.20.10">
    <property type="entry name" value="Glutamine Phosphoribosylpyrophosphate, subunit 1, domain 1"/>
    <property type="match status" value="1"/>
</dbReference>
<dbReference type="Pfam" id="PF01804">
    <property type="entry name" value="Penicil_amidase"/>
    <property type="match status" value="1"/>
</dbReference>
<keyword evidence="3" id="KW-0865">Zymogen</keyword>
<dbReference type="InterPro" id="IPR043147">
    <property type="entry name" value="Penicillin_amidase_A-knob"/>
</dbReference>
<dbReference type="GO" id="GO:0016811">
    <property type="term" value="F:hydrolase activity, acting on carbon-nitrogen (but not peptide) bonds, in linear amides"/>
    <property type="evidence" value="ECO:0007669"/>
    <property type="project" value="InterPro"/>
</dbReference>
<comment type="similarity">
    <text evidence="1">Belongs to the peptidase S45 family.</text>
</comment>
<evidence type="ECO:0000313" key="5">
    <source>
        <dbReference type="Proteomes" id="UP000263900"/>
    </source>
</evidence>
<protein>
    <submittedName>
        <fullName evidence="4">Penicillin acylase family protein</fullName>
    </submittedName>
</protein>
<dbReference type="InterPro" id="IPR029055">
    <property type="entry name" value="Ntn_hydrolases_N"/>
</dbReference>